<dbReference type="GO" id="GO:0006729">
    <property type="term" value="P:tetrahydrobiopterin biosynthetic process"/>
    <property type="evidence" value="ECO:0007669"/>
    <property type="project" value="UniProtKB-UniPathway"/>
</dbReference>
<evidence type="ECO:0000256" key="9">
    <source>
        <dbReference type="ARBA" id="ARBA00023239"/>
    </source>
</evidence>
<dbReference type="Pfam" id="PF01242">
    <property type="entry name" value="PTPS"/>
    <property type="match status" value="1"/>
</dbReference>
<dbReference type="PANTHER" id="PTHR12589:SF7">
    <property type="entry name" value="6-PYRUVOYL TETRAHYDROBIOPTERIN SYNTHASE"/>
    <property type="match status" value="1"/>
</dbReference>
<dbReference type="AlphaFoldDB" id="A0A8C4N5I7"/>
<dbReference type="CDD" id="cd00470">
    <property type="entry name" value="PTPS"/>
    <property type="match status" value="1"/>
</dbReference>
<evidence type="ECO:0000256" key="1">
    <source>
        <dbReference type="ARBA" id="ARBA00001947"/>
    </source>
</evidence>
<evidence type="ECO:0000256" key="7">
    <source>
        <dbReference type="ARBA" id="ARBA00022833"/>
    </source>
</evidence>
<evidence type="ECO:0000256" key="10">
    <source>
        <dbReference type="ARBA" id="ARBA00025266"/>
    </source>
</evidence>
<organism evidence="11 12">
    <name type="scientific">Eptatretus burgeri</name>
    <name type="common">Inshore hagfish</name>
    <dbReference type="NCBI Taxonomy" id="7764"/>
    <lineage>
        <taxon>Eukaryota</taxon>
        <taxon>Metazoa</taxon>
        <taxon>Chordata</taxon>
        <taxon>Craniata</taxon>
        <taxon>Vertebrata</taxon>
        <taxon>Cyclostomata</taxon>
        <taxon>Myxini</taxon>
        <taxon>Myxiniformes</taxon>
        <taxon>Myxinidae</taxon>
        <taxon>Eptatretinae</taxon>
        <taxon>Eptatretus</taxon>
    </lineage>
</organism>
<sequence length="179" mass="20317">MITQHVMRRRKKKDGVKLTCPFGARISFDGRAEGTRPEMAGQTPPMAYISCRATFSAAHRLHSPKLSDEENLQLYGKCNNPNGHGHNYTVEISAYGKIHPVTGMVVNLTDLKKYIEEAIMQPLDHKNIDKDVPFFKETVSTMENMALFIWKGLEQLLPGILYEVKVHETENNVVVYRGE</sequence>
<evidence type="ECO:0000256" key="6">
    <source>
        <dbReference type="ARBA" id="ARBA00022723"/>
    </source>
</evidence>
<reference evidence="11" key="1">
    <citation type="submission" date="2025-08" db="UniProtKB">
        <authorList>
            <consortium name="Ensembl"/>
        </authorList>
    </citation>
    <scope>IDENTIFICATION</scope>
</reference>
<dbReference type="UniPathway" id="UPA00849">
    <property type="reaction ID" value="UER00819"/>
</dbReference>
<dbReference type="EC" id="4.2.3.12" evidence="4"/>
<dbReference type="OMA" id="YETERNF"/>
<evidence type="ECO:0000313" key="12">
    <source>
        <dbReference type="Proteomes" id="UP000694388"/>
    </source>
</evidence>
<keyword evidence="6" id="KW-0479">Metal-binding</keyword>
<dbReference type="InterPro" id="IPR038418">
    <property type="entry name" value="6-PTP_synth/QueD_sf"/>
</dbReference>
<keyword evidence="7" id="KW-0862">Zinc</keyword>
<evidence type="ECO:0000313" key="11">
    <source>
        <dbReference type="Ensembl" id="ENSEBUP00000001725.1"/>
    </source>
</evidence>
<evidence type="ECO:0000256" key="2">
    <source>
        <dbReference type="ARBA" id="ARBA00005126"/>
    </source>
</evidence>
<dbReference type="InterPro" id="IPR007115">
    <property type="entry name" value="6-PTP_synth/QueD"/>
</dbReference>
<dbReference type="SUPFAM" id="SSF55620">
    <property type="entry name" value="Tetrahydrobiopterin biosynthesis enzymes-like"/>
    <property type="match status" value="1"/>
</dbReference>
<protein>
    <recommendedName>
        <fullName evidence="5">6-pyruvoyl tetrahydrobiopterin synthase</fullName>
        <ecNumber evidence="4">4.2.3.12</ecNumber>
    </recommendedName>
</protein>
<dbReference type="FunFam" id="3.30.479.10:FF:000003">
    <property type="entry name" value="6-pyruvoyl tetrahydrobiopterin synthase"/>
    <property type="match status" value="1"/>
</dbReference>
<dbReference type="PROSITE" id="PS00987">
    <property type="entry name" value="PTPS_1"/>
    <property type="match status" value="1"/>
</dbReference>
<keyword evidence="8" id="KW-0783">Tetrahydrobiopterin biosynthesis</keyword>
<evidence type="ECO:0000256" key="5">
    <source>
        <dbReference type="ARBA" id="ARBA00015587"/>
    </source>
</evidence>
<proteinExistence type="inferred from homology"/>
<dbReference type="Proteomes" id="UP000694388">
    <property type="component" value="Unplaced"/>
</dbReference>
<comment type="function">
    <text evidence="10">Involved in the biosynthesis of tetrahydrobiopterin, an essential cofactor of aromatic amino acid hydroxylases. Catalyzes the transformation of 7,8-dihydroneopterin triphosphate into 6-pyruvoyl tetrahydropterin.</text>
</comment>
<dbReference type="GO" id="GO:0046872">
    <property type="term" value="F:metal ion binding"/>
    <property type="evidence" value="ECO:0007669"/>
    <property type="project" value="UniProtKB-KW"/>
</dbReference>
<evidence type="ECO:0000256" key="3">
    <source>
        <dbReference type="ARBA" id="ARBA00009164"/>
    </source>
</evidence>
<keyword evidence="12" id="KW-1185">Reference proteome</keyword>
<dbReference type="PANTHER" id="PTHR12589">
    <property type="entry name" value="PYRUVOYL TETRAHYDROBIOPTERIN SYNTHASE"/>
    <property type="match status" value="1"/>
</dbReference>
<comment type="similarity">
    <text evidence="3">Belongs to the PTPS family.</text>
</comment>
<dbReference type="GO" id="GO:0003874">
    <property type="term" value="F:6-pyruvoyltetrahydropterin synthase activity"/>
    <property type="evidence" value="ECO:0007669"/>
    <property type="project" value="UniProtKB-EC"/>
</dbReference>
<keyword evidence="9" id="KW-0456">Lyase</keyword>
<evidence type="ECO:0000256" key="4">
    <source>
        <dbReference type="ARBA" id="ARBA00013100"/>
    </source>
</evidence>
<dbReference type="InterPro" id="IPR022470">
    <property type="entry name" value="PTPS_Cys_AS"/>
</dbReference>
<name>A0A8C4N5I7_EPTBU</name>
<dbReference type="GeneTree" id="ENSGT00390000002752"/>
<reference evidence="11" key="2">
    <citation type="submission" date="2025-09" db="UniProtKB">
        <authorList>
            <consortium name="Ensembl"/>
        </authorList>
    </citation>
    <scope>IDENTIFICATION</scope>
</reference>
<dbReference type="Ensembl" id="ENSEBUT00000002059.1">
    <property type="protein sequence ID" value="ENSEBUP00000001725.1"/>
    <property type="gene ID" value="ENSEBUG00000001407.1"/>
</dbReference>
<comment type="pathway">
    <text evidence="2">Cofactor biosynthesis; tetrahydrobiopterin biosynthesis; tetrahydrobiopterin from 7,8-dihydroneopterin triphosphate: step 1/3.</text>
</comment>
<accession>A0A8C4N5I7</accession>
<dbReference type="Gene3D" id="3.30.479.10">
    <property type="entry name" value="6-pyruvoyl tetrahydropterin synthase/QueD"/>
    <property type="match status" value="1"/>
</dbReference>
<evidence type="ECO:0000256" key="8">
    <source>
        <dbReference type="ARBA" id="ARBA00023007"/>
    </source>
</evidence>
<comment type="cofactor">
    <cofactor evidence="1">
        <name>Zn(2+)</name>
        <dbReference type="ChEBI" id="CHEBI:29105"/>
    </cofactor>
</comment>
<dbReference type="GO" id="GO:0005739">
    <property type="term" value="C:mitochondrion"/>
    <property type="evidence" value="ECO:0007669"/>
    <property type="project" value="TreeGrafter"/>
</dbReference>